<proteinExistence type="predicted"/>
<keyword evidence="2" id="KW-0472">Membrane</keyword>
<keyword evidence="2" id="KW-0812">Transmembrane</keyword>
<reference evidence="3" key="1">
    <citation type="submission" date="2020-11" db="EMBL/GenBank/DDBJ databases">
        <authorList>
            <consortium name="DOE Joint Genome Institute"/>
            <person name="Ahrendt S."/>
            <person name="Riley R."/>
            <person name="Andreopoulos W."/>
            <person name="Labutti K."/>
            <person name="Pangilinan J."/>
            <person name="Ruiz-Duenas F.J."/>
            <person name="Barrasa J.M."/>
            <person name="Sanchez-Garcia M."/>
            <person name="Camarero S."/>
            <person name="Miyauchi S."/>
            <person name="Serrano A."/>
            <person name="Linde D."/>
            <person name="Babiker R."/>
            <person name="Drula E."/>
            <person name="Ayuso-Fernandez I."/>
            <person name="Pacheco R."/>
            <person name="Padilla G."/>
            <person name="Ferreira P."/>
            <person name="Barriuso J."/>
            <person name="Kellner H."/>
            <person name="Castanera R."/>
            <person name="Alfaro M."/>
            <person name="Ramirez L."/>
            <person name="Pisabarro A.G."/>
            <person name="Kuo A."/>
            <person name="Tritt A."/>
            <person name="Lipzen A."/>
            <person name="He G."/>
            <person name="Yan M."/>
            <person name="Ng V."/>
            <person name="Cullen D."/>
            <person name="Martin F."/>
            <person name="Rosso M.-N."/>
            <person name="Henrissat B."/>
            <person name="Hibbett D."/>
            <person name="Martinez A.T."/>
            <person name="Grigoriev I.V."/>
        </authorList>
    </citation>
    <scope>NUCLEOTIDE SEQUENCE</scope>
    <source>
        <strain evidence="3">CIRM-BRFM 674</strain>
    </source>
</reference>
<feature type="region of interest" description="Disordered" evidence="1">
    <location>
        <begin position="151"/>
        <end position="172"/>
    </location>
</feature>
<feature type="region of interest" description="Disordered" evidence="1">
    <location>
        <begin position="1"/>
        <end position="46"/>
    </location>
</feature>
<dbReference type="PANTHER" id="PTHR13132:SF29">
    <property type="entry name" value="ALPHA-(1,6)-FUCOSYLTRANSFERASE"/>
    <property type="match status" value="1"/>
</dbReference>
<accession>A0A9P5ZEU2</accession>
<keyword evidence="2" id="KW-1133">Transmembrane helix</keyword>
<gene>
    <name evidence="3" type="ORF">BDN70DRAFT_869942</name>
</gene>
<dbReference type="AlphaFoldDB" id="A0A9P5ZEU2"/>
<organism evidence="3 4">
    <name type="scientific">Pholiota conissans</name>
    <dbReference type="NCBI Taxonomy" id="109636"/>
    <lineage>
        <taxon>Eukaryota</taxon>
        <taxon>Fungi</taxon>
        <taxon>Dikarya</taxon>
        <taxon>Basidiomycota</taxon>
        <taxon>Agaricomycotina</taxon>
        <taxon>Agaricomycetes</taxon>
        <taxon>Agaricomycetidae</taxon>
        <taxon>Agaricales</taxon>
        <taxon>Agaricineae</taxon>
        <taxon>Strophariaceae</taxon>
        <taxon>Pholiota</taxon>
    </lineage>
</organism>
<sequence>MPRPRPLTNVATAVPHGHPFGTDQQLTPRTPHSGSRTSRLEQGFSKLPLAEDANDLDYDEHDALQSAPLLASSSTARFSVHTVRSDRRDPPSAKSDGRGTFLHPTQFLSRALAQLPLAFGIFMAGVLLILIVLSLTRPEALHKYIGAKAPPTSSIAPPTSIPTSSISSSHAGHSQSNIHVLSYENYTKFPLSGHEYRAECAKLHGGYMTHGDYWDADPMGSFDVPHREDESICRSSITYMLDGTVGLSADLAIMAQAAALARERNRTFFINDSHWNRGKWLDHFDDVTQRQPGPQPGCKAPSPDELVACPRTARHWVISASTAKYHFAHGFSNHYENSYGHNLNRLKPIFEQAFHSFDSTIRPNRNVRRLIKLARDELSDFIGVVNERDTEGDSIYVGTHIRRGDRKSLSYSYKDRKIPLSEYLTAVSSTWTRLHPESPSKVTPVVYLATDSPEARQKFGELYDGEIFSLFDATNSSLRALASPREYNQTQFDELSLQARTTATDGMLVDLALVSGLWARKDELVPDATICALSSTVCRLSPIGLGWDRAFGKVNAMGEIDAQSKRWVDVDEKGLVVPVWQAFQLFN</sequence>
<dbReference type="OrthoDB" id="2392789at2759"/>
<evidence type="ECO:0000313" key="4">
    <source>
        <dbReference type="Proteomes" id="UP000807469"/>
    </source>
</evidence>
<dbReference type="GO" id="GO:0006487">
    <property type="term" value="P:protein N-linked glycosylation"/>
    <property type="evidence" value="ECO:0007669"/>
    <property type="project" value="TreeGrafter"/>
</dbReference>
<evidence type="ECO:0000256" key="1">
    <source>
        <dbReference type="SAM" id="MobiDB-lite"/>
    </source>
</evidence>
<dbReference type="EMBL" id="MU155130">
    <property type="protein sequence ID" value="KAF9486409.1"/>
    <property type="molecule type" value="Genomic_DNA"/>
</dbReference>
<feature type="compositionally biased region" description="Low complexity" evidence="1">
    <location>
        <begin position="151"/>
        <end position="169"/>
    </location>
</feature>
<protein>
    <submittedName>
        <fullName evidence="3">Uncharacterized protein</fullName>
    </submittedName>
</protein>
<dbReference type="GO" id="GO:0046921">
    <property type="term" value="F:alpha-(1-&gt;6)-fucosyltransferase activity"/>
    <property type="evidence" value="ECO:0007669"/>
    <property type="project" value="TreeGrafter"/>
</dbReference>
<feature type="region of interest" description="Disordered" evidence="1">
    <location>
        <begin position="78"/>
        <end position="100"/>
    </location>
</feature>
<feature type="compositionally biased region" description="Polar residues" evidence="1">
    <location>
        <begin position="22"/>
        <end position="37"/>
    </location>
</feature>
<name>A0A9P5ZEU2_9AGAR</name>
<evidence type="ECO:0000256" key="2">
    <source>
        <dbReference type="SAM" id="Phobius"/>
    </source>
</evidence>
<comment type="caution">
    <text evidence="3">The sequence shown here is derived from an EMBL/GenBank/DDBJ whole genome shotgun (WGS) entry which is preliminary data.</text>
</comment>
<dbReference type="Proteomes" id="UP000807469">
    <property type="component" value="Unassembled WGS sequence"/>
</dbReference>
<dbReference type="PANTHER" id="PTHR13132">
    <property type="entry name" value="ALPHA- 1,6 -FUCOSYLTRANSFERASE"/>
    <property type="match status" value="1"/>
</dbReference>
<feature type="transmembrane region" description="Helical" evidence="2">
    <location>
        <begin position="115"/>
        <end position="135"/>
    </location>
</feature>
<evidence type="ECO:0000313" key="3">
    <source>
        <dbReference type="EMBL" id="KAF9486409.1"/>
    </source>
</evidence>
<feature type="compositionally biased region" description="Basic and acidic residues" evidence="1">
    <location>
        <begin position="83"/>
        <end position="97"/>
    </location>
</feature>
<dbReference type="Gene3D" id="3.40.50.11350">
    <property type="match status" value="1"/>
</dbReference>
<keyword evidence="4" id="KW-1185">Reference proteome</keyword>